<dbReference type="EMBL" id="SZQA01000059">
    <property type="protein sequence ID" value="TKK79052.1"/>
    <property type="molecule type" value="Genomic_DNA"/>
</dbReference>
<organism evidence="1 2">
    <name type="scientific">Herbidospora galbida</name>
    <dbReference type="NCBI Taxonomy" id="2575442"/>
    <lineage>
        <taxon>Bacteria</taxon>
        <taxon>Bacillati</taxon>
        <taxon>Actinomycetota</taxon>
        <taxon>Actinomycetes</taxon>
        <taxon>Streptosporangiales</taxon>
        <taxon>Streptosporangiaceae</taxon>
        <taxon>Herbidospora</taxon>
    </lineage>
</organism>
<evidence type="ECO:0000313" key="2">
    <source>
        <dbReference type="Proteomes" id="UP000308705"/>
    </source>
</evidence>
<dbReference type="AlphaFoldDB" id="A0A4U3LTE8"/>
<reference evidence="1 2" key="1">
    <citation type="submission" date="2019-04" db="EMBL/GenBank/DDBJ databases">
        <title>Herbidospora sp. NEAU-GS14.nov., a novel actinomycete isolated from soil.</title>
        <authorList>
            <person name="Han L."/>
        </authorList>
    </citation>
    <scope>NUCLEOTIDE SEQUENCE [LARGE SCALE GENOMIC DNA]</scope>
    <source>
        <strain evidence="1 2">NEAU-GS14</strain>
    </source>
</reference>
<sequence>MPSAWDIALTHAFGQLLGRPLADHDATATYGAFYGGNWLYETGLDRHPGWVSREALSGRETVSHPQVLILLDGYADLVFDASGSLFEVDPADFDDGLVASVSVFAKPGIVRGADLAMLLDKHPGEPEWQLWQARIASDGTLLGALKAATAIGDSPRSLIPPSDEPEERAVLAHLEAFSDPASDDLAYCPQALNEAVIAMWEGAVDQYEITIWNLDQLTGRRTTT</sequence>
<name>A0A4U3LTE8_9ACTN</name>
<dbReference type="OrthoDB" id="4246860at2"/>
<dbReference type="RefSeq" id="WP_137251512.1">
    <property type="nucleotide sequence ID" value="NZ_SZQA01000059.1"/>
</dbReference>
<gene>
    <name evidence="1" type="ORF">FDA94_36040</name>
</gene>
<proteinExistence type="predicted"/>
<dbReference type="Proteomes" id="UP000308705">
    <property type="component" value="Unassembled WGS sequence"/>
</dbReference>
<comment type="caution">
    <text evidence="1">The sequence shown here is derived from an EMBL/GenBank/DDBJ whole genome shotgun (WGS) entry which is preliminary data.</text>
</comment>
<evidence type="ECO:0000313" key="1">
    <source>
        <dbReference type="EMBL" id="TKK79052.1"/>
    </source>
</evidence>
<accession>A0A4U3LTE8</accession>
<keyword evidence="2" id="KW-1185">Reference proteome</keyword>
<protein>
    <submittedName>
        <fullName evidence="1">Uncharacterized protein</fullName>
    </submittedName>
</protein>